<keyword evidence="1" id="KW-0472">Membrane</keyword>
<dbReference type="AlphaFoldDB" id="A0A1H2L9C2"/>
<sequence length="79" mass="9169">MSRLHLFDVKYWKYSLFAMPIMIPLALWASWDVVTAPQSTALKVAVGVGLALLTYILGVLLFWWNALAHNHWRKTKRKN</sequence>
<feature type="transmembrane region" description="Helical" evidence="1">
    <location>
        <begin position="43"/>
        <end position="68"/>
    </location>
</feature>
<reference evidence="3" key="1">
    <citation type="submission" date="2016-10" db="EMBL/GenBank/DDBJ databases">
        <authorList>
            <person name="Varghese N."/>
            <person name="Submissions S."/>
        </authorList>
    </citation>
    <scope>NUCLEOTIDE SEQUENCE [LARGE SCALE GENOMIC DNA]</scope>
    <source>
        <strain evidence="3">DSM 10002</strain>
    </source>
</reference>
<keyword evidence="1" id="KW-1133">Transmembrane helix</keyword>
<dbReference type="OrthoDB" id="9945087at2"/>
<evidence type="ECO:0000313" key="3">
    <source>
        <dbReference type="Proteomes" id="UP000214355"/>
    </source>
</evidence>
<dbReference type="RefSeq" id="WP_091278493.1">
    <property type="nucleotide sequence ID" value="NZ_JABAPH010000007.1"/>
</dbReference>
<evidence type="ECO:0000256" key="1">
    <source>
        <dbReference type="SAM" id="Phobius"/>
    </source>
</evidence>
<keyword evidence="3" id="KW-1185">Reference proteome</keyword>
<evidence type="ECO:0000313" key="2">
    <source>
        <dbReference type="EMBL" id="SDU77529.1"/>
    </source>
</evidence>
<name>A0A1H2L9C2_9ACTO</name>
<accession>A0A1H2L9C2</accession>
<keyword evidence="1" id="KW-0812">Transmembrane</keyword>
<dbReference type="Proteomes" id="UP000214355">
    <property type="component" value="Chromosome I"/>
</dbReference>
<gene>
    <name evidence="2" type="ORF">SAMN04489737_0050</name>
</gene>
<protein>
    <submittedName>
        <fullName evidence="2">Uncharacterized protein</fullName>
    </submittedName>
</protein>
<proteinExistence type="predicted"/>
<feature type="transmembrane region" description="Helical" evidence="1">
    <location>
        <begin position="12"/>
        <end position="31"/>
    </location>
</feature>
<dbReference type="EMBL" id="LT629804">
    <property type="protein sequence ID" value="SDU77529.1"/>
    <property type="molecule type" value="Genomic_DNA"/>
</dbReference>
<organism evidence="2 3">
    <name type="scientific">Arcanobacterium phocae</name>
    <dbReference type="NCBI Taxonomy" id="131112"/>
    <lineage>
        <taxon>Bacteria</taxon>
        <taxon>Bacillati</taxon>
        <taxon>Actinomycetota</taxon>
        <taxon>Actinomycetes</taxon>
        <taxon>Actinomycetales</taxon>
        <taxon>Actinomycetaceae</taxon>
        <taxon>Arcanobacterium</taxon>
    </lineage>
</organism>
<dbReference type="GeneID" id="65343810"/>